<evidence type="ECO:0000256" key="1">
    <source>
        <dbReference type="ARBA" id="ARBA00004221"/>
    </source>
</evidence>
<dbReference type="PANTHER" id="PTHR22527">
    <property type="entry name" value="PLACENTA-EXPRESSED TRANSCRIPT 1 PROTEIN"/>
    <property type="match status" value="1"/>
</dbReference>
<keyword evidence="5" id="KW-0221">Differentiation</keyword>
<dbReference type="GO" id="GO:0035313">
    <property type="term" value="P:wound healing, spreading of epidermal cells"/>
    <property type="evidence" value="ECO:0007669"/>
    <property type="project" value="TreeGrafter"/>
</dbReference>
<protein>
    <recommendedName>
        <fullName evidence="2">Placenta-expressed transcript 1 protein</fullName>
    </recommendedName>
</protein>
<dbReference type="RefSeq" id="XP_041425251.1">
    <property type="nucleotide sequence ID" value="XM_041569317.1"/>
</dbReference>
<dbReference type="PANTHER" id="PTHR22527:SF2">
    <property type="entry name" value="PLACENTA-EXPRESSED TRANSCRIPT 1 PROTEIN"/>
    <property type="match status" value="1"/>
</dbReference>
<keyword evidence="4" id="KW-0732">Signal</keyword>
<dbReference type="KEGG" id="xla:108695843"/>
<dbReference type="Proteomes" id="UP000186698">
    <property type="component" value="Chromosome 7L"/>
</dbReference>
<evidence type="ECO:0000256" key="7">
    <source>
        <dbReference type="ARBA" id="ARBA00023180"/>
    </source>
</evidence>
<evidence type="ECO:0000256" key="8">
    <source>
        <dbReference type="ARBA" id="ARBA00024756"/>
    </source>
</evidence>
<dbReference type="Pfam" id="PF02014">
    <property type="entry name" value="Reeler"/>
    <property type="match status" value="1"/>
</dbReference>
<keyword evidence="10" id="KW-1185">Reference proteome</keyword>
<dbReference type="GeneID" id="108695843"/>
<gene>
    <name evidence="11" type="primary">LOC108695843</name>
</gene>
<dbReference type="GO" id="GO:0009897">
    <property type="term" value="C:external side of plasma membrane"/>
    <property type="evidence" value="ECO:0007669"/>
    <property type="project" value="TreeGrafter"/>
</dbReference>
<organism evidence="10 11">
    <name type="scientific">Xenopus laevis</name>
    <name type="common">African clawed frog</name>
    <dbReference type="NCBI Taxonomy" id="8355"/>
    <lineage>
        <taxon>Eukaryota</taxon>
        <taxon>Metazoa</taxon>
        <taxon>Chordata</taxon>
        <taxon>Craniata</taxon>
        <taxon>Vertebrata</taxon>
        <taxon>Euteleostomi</taxon>
        <taxon>Amphibia</taxon>
        <taxon>Batrachia</taxon>
        <taxon>Anura</taxon>
        <taxon>Pipoidea</taxon>
        <taxon>Pipidae</taxon>
        <taxon>Xenopodinae</taxon>
        <taxon>Xenopus</taxon>
        <taxon>Xenopus</taxon>
    </lineage>
</organism>
<dbReference type="GO" id="GO:0030335">
    <property type="term" value="P:positive regulation of cell migration"/>
    <property type="evidence" value="ECO:0007669"/>
    <property type="project" value="TreeGrafter"/>
</dbReference>
<evidence type="ECO:0000256" key="6">
    <source>
        <dbReference type="ARBA" id="ARBA00023136"/>
    </source>
</evidence>
<proteinExistence type="predicted"/>
<dbReference type="Gene3D" id="2.60.40.4060">
    <property type="entry name" value="Reeler domain"/>
    <property type="match status" value="1"/>
</dbReference>
<name>A0A1L8FLY5_XENLA</name>
<evidence type="ECO:0000313" key="11">
    <source>
        <dbReference type="RefSeq" id="XP_041425251.1"/>
    </source>
</evidence>
<evidence type="ECO:0000256" key="5">
    <source>
        <dbReference type="ARBA" id="ARBA00022782"/>
    </source>
</evidence>
<accession>A0A1L8FLY5</accession>
<comment type="function">
    <text evidence="8">Modulates leading keratinocyte migration and cellular adhesion to matrix proteins during a wound-healing response and promotes wound repair. May play a role during trichilemmal differentiation of the hair follicle.</text>
</comment>
<evidence type="ECO:0000256" key="4">
    <source>
        <dbReference type="ARBA" id="ARBA00022729"/>
    </source>
</evidence>
<keyword evidence="3" id="KW-1003">Cell membrane</keyword>
<evidence type="ECO:0000256" key="3">
    <source>
        <dbReference type="ARBA" id="ARBA00022475"/>
    </source>
</evidence>
<dbReference type="InterPro" id="IPR042307">
    <property type="entry name" value="Reeler_sf"/>
</dbReference>
<feature type="domain" description="Reelin" evidence="9">
    <location>
        <begin position="41"/>
        <end position="142"/>
    </location>
</feature>
<reference evidence="11" key="1">
    <citation type="submission" date="2025-08" db="UniProtKB">
        <authorList>
            <consortium name="RefSeq"/>
        </authorList>
    </citation>
    <scope>IDENTIFICATION</scope>
    <source>
        <strain evidence="11">J_2021</strain>
        <tissue evidence="11">Erythrocytes</tissue>
    </source>
</reference>
<dbReference type="GO" id="GO:0016324">
    <property type="term" value="C:apical plasma membrane"/>
    <property type="evidence" value="ECO:0007669"/>
    <property type="project" value="UniProtKB-SubCell"/>
</dbReference>
<keyword evidence="7" id="KW-0325">Glycoprotein</keyword>
<dbReference type="GO" id="GO:0030154">
    <property type="term" value="P:cell differentiation"/>
    <property type="evidence" value="ECO:0007669"/>
    <property type="project" value="UniProtKB-KW"/>
</dbReference>
<dbReference type="GO" id="GO:0001953">
    <property type="term" value="P:negative regulation of cell-matrix adhesion"/>
    <property type="evidence" value="ECO:0007669"/>
    <property type="project" value="TreeGrafter"/>
</dbReference>
<dbReference type="AlphaFoldDB" id="A0A1L8FLY5"/>
<sequence length="212" mass="22127">MDLKGCAAAAAALVFLGLMAMPVQSASSNVSCNILNETLSNKTNNFTIQVNPDKNFLVNRTYTVTVTLSGNGNVTVILQAHLPSNTSGSAVGTWSTTNESCNGSPLFLNLTENGSVSANWTAPDTVQSVGIYAYIKEGNDIFRVEAILVVAAPPNTTKVPDTTTPKPATTVSQITSTSVKTTSASSVIHPSSLLMALTETIGLFLITSKLLS</sequence>
<dbReference type="PaxDb" id="8355-A0A1L8FLY5"/>
<evidence type="ECO:0000259" key="9">
    <source>
        <dbReference type="Pfam" id="PF02014"/>
    </source>
</evidence>
<keyword evidence="6" id="KW-0472">Membrane</keyword>
<dbReference type="InterPro" id="IPR026184">
    <property type="entry name" value="PLET1"/>
</dbReference>
<evidence type="ECO:0000256" key="2">
    <source>
        <dbReference type="ARBA" id="ARBA00014036"/>
    </source>
</evidence>
<comment type="subcellular location">
    <subcellularLocation>
        <location evidence="1">Apical cell membrane</location>
    </subcellularLocation>
</comment>
<dbReference type="InterPro" id="IPR002861">
    <property type="entry name" value="Reeler_dom"/>
</dbReference>
<evidence type="ECO:0000313" key="10">
    <source>
        <dbReference type="Proteomes" id="UP000186698"/>
    </source>
</evidence>